<evidence type="ECO:0000313" key="4">
    <source>
        <dbReference type="EMBL" id="NLR93483.1"/>
    </source>
</evidence>
<dbReference type="EMBL" id="JABAIL010000006">
    <property type="protein sequence ID" value="NLR93483.1"/>
    <property type="molecule type" value="Genomic_DNA"/>
</dbReference>
<dbReference type="SUPFAM" id="SSF51735">
    <property type="entry name" value="NAD(P)-binding Rossmann-fold domains"/>
    <property type="match status" value="1"/>
</dbReference>
<organism evidence="4 5">
    <name type="scientific">Flammeovirga agarivorans</name>
    <dbReference type="NCBI Taxonomy" id="2726742"/>
    <lineage>
        <taxon>Bacteria</taxon>
        <taxon>Pseudomonadati</taxon>
        <taxon>Bacteroidota</taxon>
        <taxon>Cytophagia</taxon>
        <taxon>Cytophagales</taxon>
        <taxon>Flammeovirgaceae</taxon>
        <taxon>Flammeovirga</taxon>
    </lineage>
</organism>
<dbReference type="PRINTS" id="PR00080">
    <property type="entry name" value="SDRFAMILY"/>
</dbReference>
<name>A0A7X8XXV3_9BACT</name>
<comment type="caution">
    <text evidence="4">The sequence shown here is derived from an EMBL/GenBank/DDBJ whole genome shotgun (WGS) entry which is preliminary data.</text>
</comment>
<dbReference type="InterPro" id="IPR002347">
    <property type="entry name" value="SDR_fam"/>
</dbReference>
<keyword evidence="2" id="KW-0560">Oxidoreductase</keyword>
<dbReference type="PRINTS" id="PR00081">
    <property type="entry name" value="GDHRDH"/>
</dbReference>
<evidence type="ECO:0000256" key="1">
    <source>
        <dbReference type="ARBA" id="ARBA00006484"/>
    </source>
</evidence>
<proteinExistence type="inferred from homology"/>
<comment type="similarity">
    <text evidence="1 3">Belongs to the short-chain dehydrogenases/reductases (SDR) family.</text>
</comment>
<sequence length="273" mass="29810">MMSRVALITGASSGMGKSTANILKSQGYIVYGAARRLDQMKDLEDAGMSIISLDLTNDASIVDCVNAIIEKEGRIDILINNAGYGSYGAVEDVPIEEAKRQFEVNMFGLARITQLVLPHMRENHHGRIVNISSMGGKIYTPLGAWYHATKHAVEGWSDCLRLEVKPFGIDVVVVEPGGIKTSWGTIAADNLKKTSGKGAYAQFANKVADGMKETYTNDSLTHVDVLGGVIAKAATIEKPKTRYVKGYMAKPAIAIRKWFGDNIYDKMIMSQFK</sequence>
<evidence type="ECO:0000313" key="5">
    <source>
        <dbReference type="Proteomes" id="UP000585050"/>
    </source>
</evidence>
<dbReference type="CDD" id="cd05374">
    <property type="entry name" value="17beta-HSD-like_SDR_c"/>
    <property type="match status" value="1"/>
</dbReference>
<dbReference type="Proteomes" id="UP000585050">
    <property type="component" value="Unassembled WGS sequence"/>
</dbReference>
<dbReference type="PANTHER" id="PTHR44169">
    <property type="entry name" value="NADPH-DEPENDENT 1-ACYLDIHYDROXYACETONE PHOSPHATE REDUCTASE"/>
    <property type="match status" value="1"/>
</dbReference>
<dbReference type="AlphaFoldDB" id="A0A7X8XXV3"/>
<dbReference type="InterPro" id="IPR036291">
    <property type="entry name" value="NAD(P)-bd_dom_sf"/>
</dbReference>
<keyword evidence="5" id="KW-1185">Reference proteome</keyword>
<dbReference type="PANTHER" id="PTHR44169:SF6">
    <property type="entry name" value="NADPH-DEPENDENT 1-ACYLDIHYDROXYACETONE PHOSPHATE REDUCTASE"/>
    <property type="match status" value="1"/>
</dbReference>
<dbReference type="Gene3D" id="3.40.50.720">
    <property type="entry name" value="NAD(P)-binding Rossmann-like Domain"/>
    <property type="match status" value="1"/>
</dbReference>
<reference evidence="4 5" key="1">
    <citation type="submission" date="2020-04" db="EMBL/GenBank/DDBJ databases">
        <title>Flammeovirga sp. SR4, a novel species isolated from seawater.</title>
        <authorList>
            <person name="Wang X."/>
        </authorList>
    </citation>
    <scope>NUCLEOTIDE SEQUENCE [LARGE SCALE GENOMIC DNA]</scope>
    <source>
        <strain evidence="4 5">SR4</strain>
    </source>
</reference>
<protein>
    <submittedName>
        <fullName evidence="4">Oxidoreductase</fullName>
    </submittedName>
</protein>
<evidence type="ECO:0000256" key="3">
    <source>
        <dbReference type="RuleBase" id="RU000363"/>
    </source>
</evidence>
<evidence type="ECO:0000256" key="2">
    <source>
        <dbReference type="ARBA" id="ARBA00023002"/>
    </source>
</evidence>
<gene>
    <name evidence="4" type="ORF">HGP29_19960</name>
</gene>
<accession>A0A7X8XXV3</accession>
<dbReference type="GO" id="GO:0016491">
    <property type="term" value="F:oxidoreductase activity"/>
    <property type="evidence" value="ECO:0007669"/>
    <property type="project" value="UniProtKB-KW"/>
</dbReference>
<dbReference type="NCBIfam" id="NF004826">
    <property type="entry name" value="PRK06182.1"/>
    <property type="match status" value="1"/>
</dbReference>
<dbReference type="Pfam" id="PF00106">
    <property type="entry name" value="adh_short"/>
    <property type="match status" value="1"/>
</dbReference>